<keyword evidence="2" id="KW-0592">Phosphate transport</keyword>
<evidence type="ECO:0000259" key="3">
    <source>
        <dbReference type="Pfam" id="PF01895"/>
    </source>
</evidence>
<dbReference type="SUPFAM" id="SSF109755">
    <property type="entry name" value="PhoU-like"/>
    <property type="match status" value="1"/>
</dbReference>
<dbReference type="EMBL" id="LUUJ01000134">
    <property type="protein sequence ID" value="OAI10482.1"/>
    <property type="molecule type" value="Genomic_DNA"/>
</dbReference>
<proteinExistence type="inferred from homology"/>
<dbReference type="OrthoDB" id="9814256at2"/>
<accession>A0A177MXX2</accession>
<dbReference type="InterPro" id="IPR026022">
    <property type="entry name" value="PhoU_dom"/>
</dbReference>
<protein>
    <submittedName>
        <fullName evidence="4">Phosphate transport system regulatory protein PhoU</fullName>
    </submittedName>
</protein>
<organism evidence="4 5">
    <name type="scientific">Methylomonas koyamae</name>
    <dbReference type="NCBI Taxonomy" id="702114"/>
    <lineage>
        <taxon>Bacteria</taxon>
        <taxon>Pseudomonadati</taxon>
        <taxon>Pseudomonadota</taxon>
        <taxon>Gammaproteobacteria</taxon>
        <taxon>Methylococcales</taxon>
        <taxon>Methylococcaceae</taxon>
        <taxon>Methylomonas</taxon>
    </lineage>
</organism>
<dbReference type="GO" id="GO:0030643">
    <property type="term" value="P:intracellular phosphate ion homeostasis"/>
    <property type="evidence" value="ECO:0007669"/>
    <property type="project" value="InterPro"/>
</dbReference>
<dbReference type="AlphaFoldDB" id="A0A177MXX2"/>
<dbReference type="PANTHER" id="PTHR42930">
    <property type="entry name" value="PHOSPHATE-SPECIFIC TRANSPORT SYSTEM ACCESSORY PROTEIN PHOU"/>
    <property type="match status" value="1"/>
</dbReference>
<dbReference type="Proteomes" id="UP000077857">
    <property type="component" value="Unassembled WGS sequence"/>
</dbReference>
<comment type="similarity">
    <text evidence="1">Belongs to the PhoU family.</text>
</comment>
<feature type="domain" description="PhoU" evidence="3">
    <location>
        <begin position="135"/>
        <end position="218"/>
    </location>
</feature>
<reference evidence="4 5" key="1">
    <citation type="submission" date="2016-03" db="EMBL/GenBank/DDBJ databases">
        <authorList>
            <person name="Ploux O."/>
        </authorList>
    </citation>
    <scope>NUCLEOTIDE SEQUENCE [LARGE SCALE GENOMIC DNA]</scope>
    <source>
        <strain evidence="4 5">R-45378</strain>
    </source>
</reference>
<dbReference type="Gene3D" id="1.20.58.220">
    <property type="entry name" value="Phosphate transport system protein phou homolog 2, domain 2"/>
    <property type="match status" value="1"/>
</dbReference>
<keyword evidence="2" id="KW-0813">Transport</keyword>
<evidence type="ECO:0000313" key="5">
    <source>
        <dbReference type="Proteomes" id="UP000077857"/>
    </source>
</evidence>
<sequence>MIIPTDTGGNPHTLHEYDNDLSHLYGLLLEVTELLIYQFEQAMQAMDYGDAELAQKVISRHKKLKHYETKIDDGVLSVIARHCPVANDLRLVLSVSKISAEFSKIGDEIGEFARLVTVLFDPSTSDPNEKLLADIVKMGGLVKAILDKLMVVFENRDSKQAYALLQCDQLCEKELQEGIKHQLAYVLQDARMIRRALDIMQMMKILERCAEHCRVAAEHAVFMLDGVDIRHGGLLRQQMPSQGNA</sequence>
<dbReference type="Pfam" id="PF01895">
    <property type="entry name" value="PhoU"/>
    <property type="match status" value="2"/>
</dbReference>
<feature type="domain" description="PhoU" evidence="3">
    <location>
        <begin position="30"/>
        <end position="115"/>
    </location>
</feature>
<evidence type="ECO:0000313" key="4">
    <source>
        <dbReference type="EMBL" id="OAI10482.1"/>
    </source>
</evidence>
<dbReference type="RefSeq" id="WP_064042642.1">
    <property type="nucleotide sequence ID" value="NZ_LUUJ01000134.1"/>
</dbReference>
<dbReference type="InterPro" id="IPR038078">
    <property type="entry name" value="PhoU-like_sf"/>
</dbReference>
<evidence type="ECO:0000256" key="2">
    <source>
        <dbReference type="ARBA" id="ARBA00022592"/>
    </source>
</evidence>
<evidence type="ECO:0000256" key="1">
    <source>
        <dbReference type="ARBA" id="ARBA00008107"/>
    </source>
</evidence>
<dbReference type="InterPro" id="IPR028366">
    <property type="entry name" value="PhoU"/>
</dbReference>
<dbReference type="NCBIfam" id="TIGR02135">
    <property type="entry name" value="phoU_full"/>
    <property type="match status" value="1"/>
</dbReference>
<dbReference type="GO" id="GO:0006817">
    <property type="term" value="P:phosphate ion transport"/>
    <property type="evidence" value="ECO:0007669"/>
    <property type="project" value="UniProtKB-KW"/>
</dbReference>
<gene>
    <name evidence="4" type="ORF">A1507_04155</name>
</gene>
<comment type="caution">
    <text evidence="4">The sequence shown here is derived from an EMBL/GenBank/DDBJ whole genome shotgun (WGS) entry which is preliminary data.</text>
</comment>
<name>A0A177MXX2_9GAMM</name>
<dbReference type="GO" id="GO:0045936">
    <property type="term" value="P:negative regulation of phosphate metabolic process"/>
    <property type="evidence" value="ECO:0007669"/>
    <property type="project" value="InterPro"/>
</dbReference>
<dbReference type="PANTHER" id="PTHR42930:SF3">
    <property type="entry name" value="PHOSPHATE-SPECIFIC TRANSPORT SYSTEM ACCESSORY PROTEIN PHOU"/>
    <property type="match status" value="1"/>
</dbReference>